<accession>A0A4C1XYX0</accession>
<evidence type="ECO:0000313" key="2">
    <source>
        <dbReference type="EMBL" id="GBP68420.1"/>
    </source>
</evidence>
<name>A0A4C1XYX0_EUMVA</name>
<proteinExistence type="predicted"/>
<keyword evidence="3" id="KW-1185">Reference proteome</keyword>
<organism evidence="2 3">
    <name type="scientific">Eumeta variegata</name>
    <name type="common">Bagworm moth</name>
    <name type="synonym">Eumeta japonica</name>
    <dbReference type="NCBI Taxonomy" id="151549"/>
    <lineage>
        <taxon>Eukaryota</taxon>
        <taxon>Metazoa</taxon>
        <taxon>Ecdysozoa</taxon>
        <taxon>Arthropoda</taxon>
        <taxon>Hexapoda</taxon>
        <taxon>Insecta</taxon>
        <taxon>Pterygota</taxon>
        <taxon>Neoptera</taxon>
        <taxon>Endopterygota</taxon>
        <taxon>Lepidoptera</taxon>
        <taxon>Glossata</taxon>
        <taxon>Ditrysia</taxon>
        <taxon>Tineoidea</taxon>
        <taxon>Psychidae</taxon>
        <taxon>Oiketicinae</taxon>
        <taxon>Eumeta</taxon>
    </lineage>
</organism>
<sequence length="76" mass="8438">MPPNAMKFRDAKKQYHQKLLSKSKRSPTSMGARNLRGVVSELRVLRVSMAYVMEGGSAVMEGSGLPELILTERNTT</sequence>
<protein>
    <submittedName>
        <fullName evidence="2">Uncharacterized protein</fullName>
    </submittedName>
</protein>
<feature type="compositionally biased region" description="Basic residues" evidence="1">
    <location>
        <begin position="14"/>
        <end position="25"/>
    </location>
</feature>
<reference evidence="2 3" key="1">
    <citation type="journal article" date="2019" name="Commun. Biol.">
        <title>The bagworm genome reveals a unique fibroin gene that provides high tensile strength.</title>
        <authorList>
            <person name="Kono N."/>
            <person name="Nakamura H."/>
            <person name="Ohtoshi R."/>
            <person name="Tomita M."/>
            <person name="Numata K."/>
            <person name="Arakawa K."/>
        </authorList>
    </citation>
    <scope>NUCLEOTIDE SEQUENCE [LARGE SCALE GENOMIC DNA]</scope>
</reference>
<dbReference type="AlphaFoldDB" id="A0A4C1XYX0"/>
<dbReference type="Proteomes" id="UP000299102">
    <property type="component" value="Unassembled WGS sequence"/>
</dbReference>
<gene>
    <name evidence="2" type="ORF">EVAR_38657_1</name>
</gene>
<comment type="caution">
    <text evidence="2">The sequence shown here is derived from an EMBL/GenBank/DDBJ whole genome shotgun (WGS) entry which is preliminary data.</text>
</comment>
<feature type="region of interest" description="Disordered" evidence="1">
    <location>
        <begin position="1"/>
        <end position="32"/>
    </location>
</feature>
<evidence type="ECO:0000256" key="1">
    <source>
        <dbReference type="SAM" id="MobiDB-lite"/>
    </source>
</evidence>
<evidence type="ECO:0000313" key="3">
    <source>
        <dbReference type="Proteomes" id="UP000299102"/>
    </source>
</evidence>
<dbReference type="EMBL" id="BGZK01001010">
    <property type="protein sequence ID" value="GBP68420.1"/>
    <property type="molecule type" value="Genomic_DNA"/>
</dbReference>